<evidence type="ECO:0000313" key="2">
    <source>
        <dbReference type="Proteomes" id="UP000294604"/>
    </source>
</evidence>
<protein>
    <submittedName>
        <fullName evidence="1">Polyketide cyclase / dehydrase and lipid transport</fullName>
    </submittedName>
</protein>
<dbReference type="RefSeq" id="WP_134082230.1">
    <property type="nucleotide sequence ID" value="NZ_PECL01000006.1"/>
</dbReference>
<dbReference type="InterPro" id="IPR019587">
    <property type="entry name" value="Polyketide_cyclase/dehydratase"/>
</dbReference>
<evidence type="ECO:0000313" key="1">
    <source>
        <dbReference type="EMBL" id="TEA08565.1"/>
    </source>
</evidence>
<dbReference type="STRING" id="404941.GCA_002013645_00246"/>
<dbReference type="AlphaFoldDB" id="A0A4R8SYV6"/>
<organism evidence="1 2">
    <name type="scientific">Mycobacteroides salmoniphilum</name>
    <dbReference type="NCBI Taxonomy" id="404941"/>
    <lineage>
        <taxon>Bacteria</taxon>
        <taxon>Bacillati</taxon>
        <taxon>Actinomycetota</taxon>
        <taxon>Actinomycetes</taxon>
        <taxon>Mycobacteriales</taxon>
        <taxon>Mycobacteriaceae</taxon>
        <taxon>Mycobacteroides</taxon>
    </lineage>
</organism>
<reference evidence="1 2" key="1">
    <citation type="journal article" date="2019" name="Sci. Rep.">
        <title>Extended insight into the Mycobacterium chelonae-abscessus complex through whole genome sequencing of Mycobacterium salmoniphilum outbreak and Mycobacterium salmoniphilum-like strains.</title>
        <authorList>
            <person name="Behra P.R.K."/>
            <person name="Das S."/>
            <person name="Pettersson B.M.F."/>
            <person name="Shirreff L."/>
            <person name="DuCote T."/>
            <person name="Jacobsson K.G."/>
            <person name="Ennis D.G."/>
            <person name="Kirsebom L.A."/>
        </authorList>
    </citation>
    <scope>NUCLEOTIDE SEQUENCE [LARGE SCALE GENOMIC DNA]</scope>
    <source>
        <strain evidence="1 2">CCUG 60884</strain>
    </source>
</reference>
<proteinExistence type="predicted"/>
<gene>
    <name evidence="1" type="ORF">CCUG60884_01050</name>
</gene>
<name>A0A4R8SYV6_9MYCO</name>
<comment type="caution">
    <text evidence="1">The sequence shown here is derived from an EMBL/GenBank/DDBJ whole genome shotgun (WGS) entry which is preliminary data.</text>
</comment>
<dbReference type="EMBL" id="PECL01000006">
    <property type="protein sequence ID" value="TEA08565.1"/>
    <property type="molecule type" value="Genomic_DNA"/>
</dbReference>
<dbReference type="SUPFAM" id="SSF55961">
    <property type="entry name" value="Bet v1-like"/>
    <property type="match status" value="1"/>
</dbReference>
<sequence length="180" mass="20748">MLAPKCRIPMSDDSAFESAAIVLRTTHTFNVPLGQVWTVLDSDRAWSWLPFGCGVRYDEPHRAVGMEREMGTVSVPWRFLWIQRERFWRYEPPHRITYSAVAGTWPLLKLWAEDYVLTSTPSGCTVHWTVAITPRFVSGLPLRWLQPLLRVVFAWGFRPGMRRLIALLESPGPSDEAYET</sequence>
<accession>A0A4R8SYV6</accession>
<dbReference type="Proteomes" id="UP000294604">
    <property type="component" value="Unassembled WGS sequence"/>
</dbReference>
<dbReference type="Pfam" id="PF10604">
    <property type="entry name" value="Polyketide_cyc2"/>
    <property type="match status" value="1"/>
</dbReference>
<dbReference type="Gene3D" id="3.30.530.20">
    <property type="match status" value="1"/>
</dbReference>
<dbReference type="InterPro" id="IPR023393">
    <property type="entry name" value="START-like_dom_sf"/>
</dbReference>
<dbReference type="CDD" id="cd07821">
    <property type="entry name" value="PYR_PYL_RCAR_like"/>
    <property type="match status" value="1"/>
</dbReference>